<gene>
    <name evidence="2" type="ORF">IQ251_05220</name>
</gene>
<feature type="transmembrane region" description="Helical" evidence="1">
    <location>
        <begin position="46"/>
        <end position="63"/>
    </location>
</feature>
<dbReference type="AlphaFoldDB" id="A0A929B609"/>
<dbReference type="Proteomes" id="UP000598360">
    <property type="component" value="Unassembled WGS sequence"/>
</dbReference>
<evidence type="ECO:0000313" key="3">
    <source>
        <dbReference type="Proteomes" id="UP000598360"/>
    </source>
</evidence>
<feature type="transmembrane region" description="Helical" evidence="1">
    <location>
        <begin position="12"/>
        <end position="34"/>
    </location>
</feature>
<sequence>MLVAARPSMFRVIRRGVTGGAIVAVVLLSLAALLEGPNATSVMARYPVFWVAVTLAASLMMYAGRERRCRAGAGWLQTRDGSWVATYELRHINLFANQGDPFIVFIDSSGREVGMRTLDLMANQALWDLVYNGLLHSIAANGCQRNRTARRMRGLTDRALEKRMA</sequence>
<evidence type="ECO:0000313" key="2">
    <source>
        <dbReference type="EMBL" id="MBE9373847.1"/>
    </source>
</evidence>
<keyword evidence="1" id="KW-0472">Membrane</keyword>
<comment type="caution">
    <text evidence="2">The sequence shown here is derived from an EMBL/GenBank/DDBJ whole genome shotgun (WGS) entry which is preliminary data.</text>
</comment>
<dbReference type="RefSeq" id="WP_193927305.1">
    <property type="nucleotide sequence ID" value="NZ_JADEYC010000008.1"/>
</dbReference>
<protein>
    <submittedName>
        <fullName evidence="2">Uncharacterized protein</fullName>
    </submittedName>
</protein>
<proteinExistence type="predicted"/>
<keyword evidence="1" id="KW-1133">Transmembrane helix</keyword>
<reference evidence="2" key="1">
    <citation type="submission" date="2020-10" db="EMBL/GenBank/DDBJ databases">
        <title>Diversity and distribution of actinomycetes associated with coral in the coast of Hainan.</title>
        <authorList>
            <person name="Li F."/>
        </authorList>
    </citation>
    <scope>NUCLEOTIDE SEQUENCE</scope>
    <source>
        <strain evidence="2">HNM0983</strain>
    </source>
</reference>
<dbReference type="EMBL" id="JADEYC010000008">
    <property type="protein sequence ID" value="MBE9373847.1"/>
    <property type="molecule type" value="Genomic_DNA"/>
</dbReference>
<accession>A0A929B609</accession>
<name>A0A929B609_9PSEU</name>
<organism evidence="2 3">
    <name type="scientific">Saccharopolyspora montiporae</name>
    <dbReference type="NCBI Taxonomy" id="2781240"/>
    <lineage>
        <taxon>Bacteria</taxon>
        <taxon>Bacillati</taxon>
        <taxon>Actinomycetota</taxon>
        <taxon>Actinomycetes</taxon>
        <taxon>Pseudonocardiales</taxon>
        <taxon>Pseudonocardiaceae</taxon>
        <taxon>Saccharopolyspora</taxon>
    </lineage>
</organism>
<keyword evidence="3" id="KW-1185">Reference proteome</keyword>
<keyword evidence="1" id="KW-0812">Transmembrane</keyword>
<evidence type="ECO:0000256" key="1">
    <source>
        <dbReference type="SAM" id="Phobius"/>
    </source>
</evidence>